<dbReference type="OrthoDB" id="4319500at2"/>
<gene>
    <name evidence="3" type="ORF">SAMN04488000_11423</name>
</gene>
<feature type="region of interest" description="Disordered" evidence="1">
    <location>
        <begin position="86"/>
        <end position="110"/>
    </location>
</feature>
<dbReference type="EMBL" id="FOFV01000014">
    <property type="protein sequence ID" value="SER97064.1"/>
    <property type="molecule type" value="Genomic_DNA"/>
</dbReference>
<dbReference type="Pfam" id="PF19319">
    <property type="entry name" value="DUF5919"/>
    <property type="match status" value="1"/>
</dbReference>
<sequence length="295" mass="33210">MAAESTLLKVLLRQRHMQGYTTFRKEYDRVAKQLDSDLIGKWPSKAQFYRWMSGDLQGLPYADHCRILEKMFPGWSAQQLLEPHEGDSDSLVTAPQRDAAPAHPAPRPVQLPQQTRLADLTAVYPTRTEFLHNVTPRTLFDGAQEIYMAGLSLNMFCQQYSDRSILDAIEQGTVIKALFLDPNGTYTAAREREEGLPDGHLSTLTRLNIEAIRRVGSKVSAGAAGSLGIRVYDEPLRFNITIIDQRKCVVQSYLPDARGVESPTMVIEKNETMPGLYTTFAQVFDSMWDRAQEVA</sequence>
<accession>A0A1H9TJA3</accession>
<name>A0A1H9TJA3_9PSEU</name>
<evidence type="ECO:0000259" key="2">
    <source>
        <dbReference type="Pfam" id="PF19319"/>
    </source>
</evidence>
<evidence type="ECO:0000313" key="3">
    <source>
        <dbReference type="EMBL" id="SER97064.1"/>
    </source>
</evidence>
<keyword evidence="4" id="KW-1185">Reference proteome</keyword>
<dbReference type="STRING" id="65499.SAMN04488000_11423"/>
<evidence type="ECO:0000313" key="4">
    <source>
        <dbReference type="Proteomes" id="UP000199503"/>
    </source>
</evidence>
<reference evidence="4" key="1">
    <citation type="submission" date="2016-10" db="EMBL/GenBank/DDBJ databases">
        <authorList>
            <person name="Varghese N."/>
            <person name="Submissions S."/>
        </authorList>
    </citation>
    <scope>NUCLEOTIDE SEQUENCE [LARGE SCALE GENOMIC DNA]</scope>
    <source>
        <strain evidence="4">DSM 44437</strain>
    </source>
</reference>
<feature type="domain" description="DUF5919" evidence="2">
    <location>
        <begin position="149"/>
        <end position="294"/>
    </location>
</feature>
<dbReference type="InterPro" id="IPR045697">
    <property type="entry name" value="DUF5919"/>
</dbReference>
<proteinExistence type="predicted"/>
<dbReference type="RefSeq" id="WP_089921794.1">
    <property type="nucleotide sequence ID" value="NZ_FOFV01000014.1"/>
</dbReference>
<dbReference type="Proteomes" id="UP000199503">
    <property type="component" value="Unassembled WGS sequence"/>
</dbReference>
<protein>
    <recommendedName>
        <fullName evidence="2">DUF5919 domain-containing protein</fullName>
    </recommendedName>
</protein>
<evidence type="ECO:0000256" key="1">
    <source>
        <dbReference type="SAM" id="MobiDB-lite"/>
    </source>
</evidence>
<organism evidence="3 4">
    <name type="scientific">Lentzea albida</name>
    <dbReference type="NCBI Taxonomy" id="65499"/>
    <lineage>
        <taxon>Bacteria</taxon>
        <taxon>Bacillati</taxon>
        <taxon>Actinomycetota</taxon>
        <taxon>Actinomycetes</taxon>
        <taxon>Pseudonocardiales</taxon>
        <taxon>Pseudonocardiaceae</taxon>
        <taxon>Lentzea</taxon>
    </lineage>
</organism>
<dbReference type="AlphaFoldDB" id="A0A1H9TJA3"/>